<evidence type="ECO:0000259" key="1">
    <source>
        <dbReference type="Pfam" id="PF07287"/>
    </source>
</evidence>
<dbReference type="PANTHER" id="PTHR47585">
    <property type="match status" value="1"/>
</dbReference>
<dbReference type="PANTHER" id="PTHR47585:SF2">
    <property type="entry name" value="DUF1446 DOMAIN PROTEIN (AFU_ORTHOLOGUE AFUA_6G11420)"/>
    <property type="match status" value="1"/>
</dbReference>
<sequence length="611" mass="67278">MGSTGRHQPVRVAAASGSVTDLVENLTDLAKNAEVDFIVGDWMSEYNMTIRGSAKVANVGTPDAEPAFEHTFMDALEPAVADLARRGIKLAVNAGSSDTEKLYNTVNDLVKSKGLNLTVAWVEGDEVFDVLQRCKTKGHQFRNITTGQNLDDWPFEPIYAQCYLGSWGITEAFRHGADIVVCGRVADAAPTMAAAAFWHGWGRTSYRELAHSLIAGHFIECSCYVTGGNFTGFKSLPQGISPLLNLPVATINSDGTFFVGLHKTPGRSGQVSVDTCRSQLLYEIQGKRYYNSDIVAIIDQIKLEKSGLDSVYVSNIGFEKPPATTKVGITAKGGFQAEVHYFVVGLDAVEKVKLLERQLRHYLDTDKLTLLKFTTSGGSSPNPNSQDEATLDVRIFAQAPTEEALSPKNFARPCWNIVMMTYPGATFAVDARQGVPKPYLEYFVTTLPLSHVNHVTNLPSMNKSISISPPTDTVPYVFEQEIQEPTDVKPLHAFGPSITAPLGYIVHARSGDKGSDCNVGFYVRHADEYPWLRSLLSVERMKELLQKDYNGKRIERFELPNIHAVHFLLKDHLDRGVASSSTYDVLGKNVAEYLRAKHVQIPEAFLARGKI</sequence>
<protein>
    <recommendedName>
        <fullName evidence="5">DUF1446 domain protein</fullName>
    </recommendedName>
</protein>
<evidence type="ECO:0008006" key="5">
    <source>
        <dbReference type="Google" id="ProtNLM"/>
    </source>
</evidence>
<evidence type="ECO:0000259" key="2">
    <source>
        <dbReference type="Pfam" id="PF23544"/>
    </source>
</evidence>
<dbReference type="EMBL" id="CP055900">
    <property type="protein sequence ID" value="QKX58700.1"/>
    <property type="molecule type" value="Genomic_DNA"/>
</dbReference>
<organism evidence="3 4">
    <name type="scientific">Talaromyces rugulosus</name>
    <name type="common">Penicillium rugulosum</name>
    <dbReference type="NCBI Taxonomy" id="121627"/>
    <lineage>
        <taxon>Eukaryota</taxon>
        <taxon>Fungi</taxon>
        <taxon>Dikarya</taxon>
        <taxon>Ascomycota</taxon>
        <taxon>Pezizomycotina</taxon>
        <taxon>Eurotiomycetes</taxon>
        <taxon>Eurotiomycetidae</taxon>
        <taxon>Eurotiales</taxon>
        <taxon>Trichocomaceae</taxon>
        <taxon>Talaromyces</taxon>
        <taxon>Talaromyces sect. Islandici</taxon>
    </lineage>
</organism>
<dbReference type="KEGG" id="trg:TRUGW13939_05827"/>
<keyword evidence="4" id="KW-1185">Reference proteome</keyword>
<name>A0A7H8QX85_TALRU</name>
<dbReference type="Pfam" id="PF07287">
    <property type="entry name" value="AtuA"/>
    <property type="match status" value="1"/>
</dbReference>
<dbReference type="OrthoDB" id="10265871at2759"/>
<reference evidence="4" key="1">
    <citation type="submission" date="2020-06" db="EMBL/GenBank/DDBJ databases">
        <title>A chromosome-scale genome assembly of Talaromyces rugulosus W13939.</title>
        <authorList>
            <person name="Wang B."/>
            <person name="Guo L."/>
            <person name="Ye K."/>
            <person name="Wang L."/>
        </authorList>
    </citation>
    <scope>NUCLEOTIDE SEQUENCE [LARGE SCALE GENOMIC DNA]</scope>
    <source>
        <strain evidence="4">W13939</strain>
    </source>
</reference>
<dbReference type="AlphaFoldDB" id="A0A7H8QX85"/>
<proteinExistence type="predicted"/>
<dbReference type="InterPro" id="IPR010839">
    <property type="entry name" value="AtuA_N"/>
</dbReference>
<evidence type="ECO:0000313" key="4">
    <source>
        <dbReference type="Proteomes" id="UP000509510"/>
    </source>
</evidence>
<feature type="domain" description="Acyclic terpene utilisation N-terminal" evidence="1">
    <location>
        <begin position="10"/>
        <end position="457"/>
    </location>
</feature>
<evidence type="ECO:0000313" key="3">
    <source>
        <dbReference type="EMBL" id="QKX58700.1"/>
    </source>
</evidence>
<accession>A0A7H8QX85</accession>
<feature type="domain" description="AtuA-like ferredoxin-fold" evidence="2">
    <location>
        <begin position="501"/>
        <end position="599"/>
    </location>
</feature>
<dbReference type="Pfam" id="PF23544">
    <property type="entry name" value="AtuA_ferredoxin"/>
    <property type="match status" value="1"/>
</dbReference>
<dbReference type="GeneID" id="55993324"/>
<dbReference type="RefSeq" id="XP_035344878.1">
    <property type="nucleotide sequence ID" value="XM_035488985.1"/>
</dbReference>
<dbReference type="InterPro" id="IPR056362">
    <property type="entry name" value="AtuA-like_ferredoxin_dom"/>
</dbReference>
<gene>
    <name evidence="3" type="ORF">TRUGW13939_05827</name>
</gene>
<dbReference type="Proteomes" id="UP000509510">
    <property type="component" value="Chromosome III"/>
</dbReference>